<protein>
    <recommendedName>
        <fullName evidence="2">DUF3727 domain-containing protein</fullName>
    </recommendedName>
</protein>
<dbReference type="EMBL" id="CP000815">
    <property type="protein sequence ID" value="ACB42564.1"/>
    <property type="molecule type" value="Genomic_DNA"/>
</dbReference>
<dbReference type="InterPro" id="IPR022203">
    <property type="entry name" value="DUF3727"/>
</dbReference>
<sequence>MHLNSDSFFMDKESSSSIFDMNTVVVSDSQGRELLCFLEHRIPFEDESYALLTPVNTPVCLFLFKEEDDPELIDTLNHSKYSQAMLAPILSIADVVLSEHDLTLIRSAVSLTVKGELDDRDRDDLEEDTDAEDEAETYELLVSFMVGADEYGLYIPLDPFFIVARLENTIAHLVEGEEFDLVQPRIEAELAERGLFN</sequence>
<reference evidence="1" key="2">
    <citation type="journal article" date="2008" name="Curr. Biol.">
        <title>Chromatophore genome sequence of Paulinella sheds light on acquisition of photosynthesis by eukaryotes.</title>
        <authorList>
            <person name="Nowack E.C.M."/>
            <person name="Melkonian M."/>
            <person name="Gloeckner G."/>
        </authorList>
    </citation>
    <scope>NUCLEOTIDE SEQUENCE [LARGE SCALE GENOMIC DNA]</scope>
</reference>
<accession>B1X3P5</accession>
<dbReference type="AlphaFoldDB" id="B1X3P5"/>
<dbReference type="Pfam" id="PF12527">
    <property type="entry name" value="DUF3727"/>
    <property type="match status" value="1"/>
</dbReference>
<reference evidence="1" key="1">
    <citation type="submission" date="2007-08" db="EMBL/GenBank/DDBJ databases">
        <authorList>
            <person name="Gloeckner G."/>
            <person name="Nowack E."/>
            <person name="Melkonian M."/>
        </authorList>
    </citation>
    <scope>NUCLEOTIDE SEQUENCE</scope>
</reference>
<keyword evidence="1" id="KW-0934">Plastid</keyword>
<dbReference type="RefSeq" id="YP_002048774.1">
    <property type="nucleotide sequence ID" value="NC_011087.1"/>
</dbReference>
<organism evidence="1">
    <name type="scientific">Paulinella chromatophora</name>
    <dbReference type="NCBI Taxonomy" id="39717"/>
    <lineage>
        <taxon>Eukaryota</taxon>
        <taxon>Sar</taxon>
        <taxon>Rhizaria</taxon>
        <taxon>Cercozoa</taxon>
        <taxon>Imbricatea</taxon>
        <taxon>Silicofilosea</taxon>
        <taxon>Euglyphida</taxon>
        <taxon>Paulinellidae</taxon>
        <taxon>Paulinella</taxon>
    </lineage>
</organism>
<geneLocation type="organellar chromatophore" evidence="1"/>
<name>B1X3P5_PAUCH</name>
<dbReference type="GeneID" id="6481693"/>
<evidence type="ECO:0000313" key="1">
    <source>
        <dbReference type="EMBL" id="ACB42564.1"/>
    </source>
</evidence>
<evidence type="ECO:0008006" key="2">
    <source>
        <dbReference type="Google" id="ProtNLM"/>
    </source>
</evidence>
<proteinExistence type="predicted"/>
<gene>
    <name evidence="1" type="ordered locus">PCC_0112</name>
</gene>